<dbReference type="AlphaFoldDB" id="A0A0F9J7B3"/>
<evidence type="ECO:0000313" key="2">
    <source>
        <dbReference type="EMBL" id="KKM65418.1"/>
    </source>
</evidence>
<proteinExistence type="predicted"/>
<keyword evidence="1" id="KW-1133">Transmembrane helix</keyword>
<reference evidence="2" key="1">
    <citation type="journal article" date="2015" name="Nature">
        <title>Complex archaea that bridge the gap between prokaryotes and eukaryotes.</title>
        <authorList>
            <person name="Spang A."/>
            <person name="Saw J.H."/>
            <person name="Jorgensen S.L."/>
            <person name="Zaremba-Niedzwiedzka K."/>
            <person name="Martijn J."/>
            <person name="Lind A.E."/>
            <person name="van Eijk R."/>
            <person name="Schleper C."/>
            <person name="Guy L."/>
            <person name="Ettema T.J."/>
        </authorList>
    </citation>
    <scope>NUCLEOTIDE SEQUENCE</scope>
</reference>
<feature type="transmembrane region" description="Helical" evidence="1">
    <location>
        <begin position="31"/>
        <end position="50"/>
    </location>
</feature>
<name>A0A0F9J7B3_9ZZZZ</name>
<organism evidence="2">
    <name type="scientific">marine sediment metagenome</name>
    <dbReference type="NCBI Taxonomy" id="412755"/>
    <lineage>
        <taxon>unclassified sequences</taxon>
        <taxon>metagenomes</taxon>
        <taxon>ecological metagenomes</taxon>
    </lineage>
</organism>
<comment type="caution">
    <text evidence="2">The sequence shown here is derived from an EMBL/GenBank/DDBJ whole genome shotgun (WGS) entry which is preliminary data.</text>
</comment>
<accession>A0A0F9J7B3</accession>
<keyword evidence="1" id="KW-0812">Transmembrane</keyword>
<evidence type="ECO:0000256" key="1">
    <source>
        <dbReference type="SAM" id="Phobius"/>
    </source>
</evidence>
<sequence length="105" mass="11253">LQHGTTTPTTQTTRTKTWNILSSKGTVMKRVLIVAAVLAVLLAGCSGVILNAEYTALLDRTAAISAETAARAEAGELDSAQMARALRAQAEVWRRFQLAREGRGQ</sequence>
<keyword evidence="1" id="KW-0472">Membrane</keyword>
<protein>
    <submittedName>
        <fullName evidence="2">Uncharacterized protein</fullName>
    </submittedName>
</protein>
<gene>
    <name evidence="2" type="ORF">LCGC14_1491410</name>
</gene>
<feature type="non-terminal residue" evidence="2">
    <location>
        <position position="1"/>
    </location>
</feature>
<dbReference type="EMBL" id="LAZR01010727">
    <property type="protein sequence ID" value="KKM65418.1"/>
    <property type="molecule type" value="Genomic_DNA"/>
</dbReference>